<dbReference type="eggNOG" id="COG3064">
    <property type="taxonomic scope" value="Bacteria"/>
</dbReference>
<dbReference type="InterPro" id="IPR025646">
    <property type="entry name" value="DUF4350"/>
</dbReference>
<evidence type="ECO:0000313" key="3">
    <source>
        <dbReference type="EMBL" id="EIJ41456.1"/>
    </source>
</evidence>
<dbReference type="HOGENOM" id="CLU_037741_2_0_6"/>
<dbReference type="SUPFAM" id="SSF52317">
    <property type="entry name" value="Class I glutamine amidotransferase-like"/>
    <property type="match status" value="1"/>
</dbReference>
<reference evidence="3 4" key="1">
    <citation type="submission" date="2011-11" db="EMBL/GenBank/DDBJ databases">
        <title>Improved High-Quality Draft sequence of Beggiatoa alba B18lD.</title>
        <authorList>
            <consortium name="US DOE Joint Genome Institute"/>
            <person name="Lucas S."/>
            <person name="Han J."/>
            <person name="Lapidus A."/>
            <person name="Cheng J.-F."/>
            <person name="Goodwin L."/>
            <person name="Pitluck S."/>
            <person name="Peters L."/>
            <person name="Mikhailova N."/>
            <person name="Held B."/>
            <person name="Detter J.C."/>
            <person name="Han C."/>
            <person name="Tapia R."/>
            <person name="Land M."/>
            <person name="Hauser L."/>
            <person name="Kyrpides N."/>
            <person name="Ivanova N."/>
            <person name="Pagani I."/>
            <person name="Samuel K."/>
            <person name="Teske A."/>
            <person name="Mueller J."/>
            <person name="Woyke T."/>
        </authorList>
    </citation>
    <scope>NUCLEOTIDE SEQUENCE [LARGE SCALE GENOMIC DNA]</scope>
    <source>
        <strain evidence="3 4">B18LD</strain>
    </source>
</reference>
<evidence type="ECO:0000313" key="4">
    <source>
        <dbReference type="Proteomes" id="UP000005744"/>
    </source>
</evidence>
<feature type="transmembrane region" description="Helical" evidence="1">
    <location>
        <begin position="7"/>
        <end position="26"/>
    </location>
</feature>
<dbReference type="RefSeq" id="WP_002683420.1">
    <property type="nucleotide sequence ID" value="NZ_JH600070.1"/>
</dbReference>
<dbReference type="AlphaFoldDB" id="I3CCW3"/>
<dbReference type="STRING" id="395493.BegalDRAFT_0538"/>
<evidence type="ECO:0000256" key="1">
    <source>
        <dbReference type="SAM" id="Phobius"/>
    </source>
</evidence>
<protein>
    <recommendedName>
        <fullName evidence="2">DUF4350 domain-containing protein</fullName>
    </recommendedName>
</protein>
<keyword evidence="1" id="KW-0812">Transmembrane</keyword>
<dbReference type="EMBL" id="JH600070">
    <property type="protein sequence ID" value="EIJ41456.1"/>
    <property type="molecule type" value="Genomic_DNA"/>
</dbReference>
<proteinExistence type="predicted"/>
<evidence type="ECO:0000259" key="2">
    <source>
        <dbReference type="Pfam" id="PF14258"/>
    </source>
</evidence>
<sequence length="378" mass="43370">MKKWLRPSSIAIASILLVMAIVIWFFQNYEYVTTIVYTGYSGEAKHNNLLAVQRFLRNQQVTVEVVNSSHVLKTQLQKNDVVLVHPRVFDVPKADIDFLLQWVKSGGYLILPVGNTDMAESYKSLLEAVQTEFLENAVKKKQKIFESVALTFKDTQYSVLVDTRYHLKTIKTPRLRLESPHGDHTLLHQYGNGYIAVITNLTLIGNSQIGQGDHAAFFWRLLNFPRATTKLYFFEILGSPPALWEALLKYAWMILVSSGVCLFLWLWIASRRFGRCFPEPSLARRRLLEHIEASAYYLWRHQQSDILLQQTRQAVLQRIEQIHPDWLHRDTAQLYAKLAKIAVVSPADITLALQTDALDSTADFTLAIQTLSKIRKAL</sequence>
<keyword evidence="1" id="KW-1133">Transmembrane helix</keyword>
<gene>
    <name evidence="3" type="ORF">BegalDRAFT_0538</name>
</gene>
<feature type="domain" description="DUF4350" evidence="2">
    <location>
        <begin position="50"/>
        <end position="222"/>
    </location>
</feature>
<name>I3CCW3_9GAMM</name>
<accession>I3CCW3</accession>
<keyword evidence="4" id="KW-1185">Reference proteome</keyword>
<dbReference type="OrthoDB" id="6638317at2"/>
<feature type="transmembrane region" description="Helical" evidence="1">
    <location>
        <begin position="250"/>
        <end position="268"/>
    </location>
</feature>
<keyword evidence="1" id="KW-0472">Membrane</keyword>
<dbReference type="Pfam" id="PF14258">
    <property type="entry name" value="DUF4350"/>
    <property type="match status" value="1"/>
</dbReference>
<dbReference type="InterPro" id="IPR029062">
    <property type="entry name" value="Class_I_gatase-like"/>
</dbReference>
<dbReference type="Proteomes" id="UP000005744">
    <property type="component" value="Unassembled WGS sequence"/>
</dbReference>
<organism evidence="3 4">
    <name type="scientific">Beggiatoa alba B18LD</name>
    <dbReference type="NCBI Taxonomy" id="395493"/>
    <lineage>
        <taxon>Bacteria</taxon>
        <taxon>Pseudomonadati</taxon>
        <taxon>Pseudomonadota</taxon>
        <taxon>Gammaproteobacteria</taxon>
        <taxon>Thiotrichales</taxon>
        <taxon>Thiotrichaceae</taxon>
        <taxon>Beggiatoa</taxon>
    </lineage>
</organism>